<feature type="domain" description="Sulfotransferase" evidence="6">
    <location>
        <begin position="78"/>
        <end position="330"/>
    </location>
</feature>
<keyword evidence="1 7" id="KW-0808">Transferase</keyword>
<proteinExistence type="predicted"/>
<feature type="signal peptide" evidence="5">
    <location>
        <begin position="1"/>
        <end position="18"/>
    </location>
</feature>
<dbReference type="GO" id="GO:0008146">
    <property type="term" value="F:sulfotransferase activity"/>
    <property type="evidence" value="ECO:0007669"/>
    <property type="project" value="InterPro"/>
</dbReference>
<dbReference type="SUPFAM" id="SSF52540">
    <property type="entry name" value="P-loop containing nucleoside triphosphate hydrolases"/>
    <property type="match status" value="1"/>
</dbReference>
<feature type="active site" description="For sulfotransferase activity" evidence="3">
    <location>
        <position position="87"/>
    </location>
</feature>
<gene>
    <name evidence="7" type="ORF">FCC1311_047742</name>
</gene>
<name>A0A2R5GJU5_9STRA</name>
<feature type="binding site" evidence="4">
    <location>
        <position position="173"/>
    </location>
    <ligand>
        <name>3'-phosphoadenylyl sulfate</name>
        <dbReference type="ChEBI" id="CHEBI:58339"/>
    </ligand>
</feature>
<dbReference type="PANTHER" id="PTHR10605">
    <property type="entry name" value="HEPARAN SULFATE SULFOTRANSFERASE"/>
    <property type="match status" value="1"/>
</dbReference>
<feature type="binding site" evidence="4">
    <location>
        <position position="181"/>
    </location>
    <ligand>
        <name>3'-phosphoadenylyl sulfate</name>
        <dbReference type="ChEBI" id="CHEBI:58339"/>
    </ligand>
</feature>
<dbReference type="InterPro" id="IPR000863">
    <property type="entry name" value="Sulfotransferase_dom"/>
</dbReference>
<dbReference type="PANTHER" id="PTHR10605:SF56">
    <property type="entry name" value="BIFUNCTIONAL HEPARAN SULFATE N-DEACETYLASE_N-SULFOTRANSFERASE"/>
    <property type="match status" value="1"/>
</dbReference>
<dbReference type="InterPro" id="IPR027417">
    <property type="entry name" value="P-loop_NTPase"/>
</dbReference>
<evidence type="ECO:0000313" key="7">
    <source>
        <dbReference type="EMBL" id="GBG28551.1"/>
    </source>
</evidence>
<reference evidence="7 8" key="1">
    <citation type="submission" date="2017-12" db="EMBL/GenBank/DDBJ databases">
        <title>Sequencing, de novo assembly and annotation of complete genome of a new Thraustochytrid species, strain FCC1311.</title>
        <authorList>
            <person name="Sedici K."/>
            <person name="Godart F."/>
            <person name="Aiese Cigliano R."/>
            <person name="Sanseverino W."/>
            <person name="Barakat M."/>
            <person name="Ortet P."/>
            <person name="Marechal E."/>
            <person name="Cagnac O."/>
            <person name="Amato A."/>
        </authorList>
    </citation>
    <scope>NUCLEOTIDE SEQUENCE [LARGE SCALE GENOMIC DNA]</scope>
</reference>
<keyword evidence="5" id="KW-0732">Signal</keyword>
<dbReference type="InParanoid" id="A0A2R5GJU5"/>
<dbReference type="InterPro" id="IPR037359">
    <property type="entry name" value="NST/OST"/>
</dbReference>
<dbReference type="Proteomes" id="UP000241890">
    <property type="component" value="Unassembled WGS sequence"/>
</dbReference>
<evidence type="ECO:0000256" key="1">
    <source>
        <dbReference type="ARBA" id="ARBA00022679"/>
    </source>
</evidence>
<comment type="caution">
    <text evidence="7">The sequence shown here is derived from an EMBL/GenBank/DDBJ whole genome shotgun (WGS) entry which is preliminary data.</text>
</comment>
<sequence length="396" mass="44342">MMSRIVAAVVSIFGLSAAFYAVGSGDGVELVNVESAENGLLALESASELSAPPVLQNFYNDTYSTYHCSRHHDPGSLPDYFVIGVHKGGSTALYSYLSQHGNIRPATCKETRFFVTDKAWKKGLTDYRRLFPDTSATPGILTGEGTPSYIRIPKAVVRIADAVPNAKFIVCFRNPTQRFISHYVGQFHRERTKLSCVNYFERDRDALDTCINNYTPSQHKFMETDVQSETAWSALKRLADPTKVADAIGEAPANFASPDGTCAADDSHCKRRYCMGLNYESAVVRSVYVDQLVRWLRFFPADRILVTQSEAMFKDAPGTLNRVANFLGLRPFNEFEIERFTSANTGSSHHTSELFSTCDLDSLNAFFAPENGLFEALLIKQFPEVYSRWISWDDER</sequence>
<dbReference type="Gene3D" id="3.40.50.300">
    <property type="entry name" value="P-loop containing nucleotide triphosphate hydrolases"/>
    <property type="match status" value="1"/>
</dbReference>
<evidence type="ECO:0000256" key="2">
    <source>
        <dbReference type="ARBA" id="ARBA00023180"/>
    </source>
</evidence>
<evidence type="ECO:0000256" key="3">
    <source>
        <dbReference type="PIRSR" id="PIRSR637359-1"/>
    </source>
</evidence>
<accession>A0A2R5GJU5</accession>
<keyword evidence="2" id="KW-0325">Glycoprotein</keyword>
<feature type="chain" id="PRO_5015344636" evidence="5">
    <location>
        <begin position="19"/>
        <end position="396"/>
    </location>
</feature>
<evidence type="ECO:0000313" key="8">
    <source>
        <dbReference type="Proteomes" id="UP000241890"/>
    </source>
</evidence>
<protein>
    <submittedName>
        <fullName evidence="7">Heparan sulfate glucosamine 3-O-sulfotransferase 1</fullName>
    </submittedName>
</protein>
<evidence type="ECO:0000256" key="5">
    <source>
        <dbReference type="SAM" id="SignalP"/>
    </source>
</evidence>
<dbReference type="EMBL" id="BEYU01000043">
    <property type="protein sequence ID" value="GBG28551.1"/>
    <property type="molecule type" value="Genomic_DNA"/>
</dbReference>
<dbReference type="OrthoDB" id="203496at2759"/>
<dbReference type="Pfam" id="PF00685">
    <property type="entry name" value="Sulfotransfer_1"/>
    <property type="match status" value="1"/>
</dbReference>
<dbReference type="AlphaFoldDB" id="A0A2R5GJU5"/>
<evidence type="ECO:0000259" key="6">
    <source>
        <dbReference type="Pfam" id="PF00685"/>
    </source>
</evidence>
<evidence type="ECO:0000256" key="4">
    <source>
        <dbReference type="PIRSR" id="PIRSR637359-2"/>
    </source>
</evidence>
<organism evidence="7 8">
    <name type="scientific">Hondaea fermentalgiana</name>
    <dbReference type="NCBI Taxonomy" id="2315210"/>
    <lineage>
        <taxon>Eukaryota</taxon>
        <taxon>Sar</taxon>
        <taxon>Stramenopiles</taxon>
        <taxon>Bigyra</taxon>
        <taxon>Labyrinthulomycetes</taxon>
        <taxon>Thraustochytrida</taxon>
        <taxon>Thraustochytriidae</taxon>
        <taxon>Hondaea</taxon>
    </lineage>
</organism>
<keyword evidence="8" id="KW-1185">Reference proteome</keyword>